<evidence type="ECO:0000259" key="12">
    <source>
        <dbReference type="Pfam" id="PF02868"/>
    </source>
</evidence>
<keyword evidence="10" id="KW-0964">Secreted</keyword>
<comment type="function">
    <text evidence="10">Extracellular zinc metalloprotease.</text>
</comment>
<keyword evidence="9" id="KW-0865">Zymogen</keyword>
<dbReference type="Gene3D" id="1.10.390.10">
    <property type="entry name" value="Neutral Protease Domain 2"/>
    <property type="match status" value="1"/>
</dbReference>
<dbReference type="EC" id="3.4.24.-" evidence="10"/>
<dbReference type="Pfam" id="PF03413">
    <property type="entry name" value="PepSY"/>
    <property type="match status" value="1"/>
</dbReference>
<evidence type="ECO:0000259" key="15">
    <source>
        <dbReference type="Pfam" id="PF07504"/>
    </source>
</evidence>
<feature type="signal peptide" evidence="10">
    <location>
        <begin position="1"/>
        <end position="26"/>
    </location>
</feature>
<gene>
    <name evidence="16" type="ORF">ABDJ40_03400</name>
</gene>
<feature type="domain" description="PepSY" evidence="13">
    <location>
        <begin position="137"/>
        <end position="196"/>
    </location>
</feature>
<evidence type="ECO:0000259" key="13">
    <source>
        <dbReference type="Pfam" id="PF03413"/>
    </source>
</evidence>
<evidence type="ECO:0000256" key="6">
    <source>
        <dbReference type="ARBA" id="ARBA00022801"/>
    </source>
</evidence>
<dbReference type="PANTHER" id="PTHR33794:SF1">
    <property type="entry name" value="BACILLOLYSIN"/>
    <property type="match status" value="1"/>
</dbReference>
<dbReference type="Pfam" id="PF01447">
    <property type="entry name" value="Peptidase_M4"/>
    <property type="match status" value="1"/>
</dbReference>
<dbReference type="InterPro" id="IPR011096">
    <property type="entry name" value="FTP_domain"/>
</dbReference>
<dbReference type="Pfam" id="PF04151">
    <property type="entry name" value="PPC"/>
    <property type="match status" value="1"/>
</dbReference>
<evidence type="ECO:0000256" key="10">
    <source>
        <dbReference type="RuleBase" id="RU366073"/>
    </source>
</evidence>
<dbReference type="CDD" id="cd09597">
    <property type="entry name" value="M4_TLP"/>
    <property type="match status" value="1"/>
</dbReference>
<dbReference type="InterPro" id="IPR023612">
    <property type="entry name" value="Peptidase_M4"/>
</dbReference>
<accession>A0ABV0G9U3</accession>
<dbReference type="Proteomes" id="UP001462640">
    <property type="component" value="Unassembled WGS sequence"/>
</dbReference>
<dbReference type="Gene3D" id="2.60.120.380">
    <property type="match status" value="1"/>
</dbReference>
<dbReference type="Gene3D" id="3.10.170.10">
    <property type="match status" value="1"/>
</dbReference>
<dbReference type="EMBL" id="JBDPZC010000001">
    <property type="protein sequence ID" value="MEO3711807.1"/>
    <property type="molecule type" value="Genomic_DNA"/>
</dbReference>
<evidence type="ECO:0000256" key="8">
    <source>
        <dbReference type="ARBA" id="ARBA00023049"/>
    </source>
</evidence>
<evidence type="ECO:0000313" key="17">
    <source>
        <dbReference type="Proteomes" id="UP001462640"/>
    </source>
</evidence>
<keyword evidence="17" id="KW-1185">Reference proteome</keyword>
<keyword evidence="7 10" id="KW-0862">Zinc</keyword>
<dbReference type="PANTHER" id="PTHR33794">
    <property type="entry name" value="BACILLOLYSIN"/>
    <property type="match status" value="1"/>
</dbReference>
<feature type="domain" description="Peptidase C-terminal archaeal/bacterial" evidence="14">
    <location>
        <begin position="528"/>
        <end position="596"/>
    </location>
</feature>
<keyword evidence="5 10" id="KW-0732">Signal</keyword>
<dbReference type="Gene3D" id="3.10.450.490">
    <property type="match status" value="1"/>
</dbReference>
<evidence type="ECO:0000259" key="14">
    <source>
        <dbReference type="Pfam" id="PF04151"/>
    </source>
</evidence>
<evidence type="ECO:0000256" key="9">
    <source>
        <dbReference type="ARBA" id="ARBA00023145"/>
    </source>
</evidence>
<evidence type="ECO:0000256" key="7">
    <source>
        <dbReference type="ARBA" id="ARBA00022833"/>
    </source>
</evidence>
<reference evidence="16 17" key="1">
    <citation type="submission" date="2024-05" db="EMBL/GenBank/DDBJ databases">
        <title>Roseateles sp. 2.12 16S ribosomal RNA gene Genome sequencing and assembly.</title>
        <authorList>
            <person name="Woo H."/>
        </authorList>
    </citation>
    <scope>NUCLEOTIDE SEQUENCE [LARGE SCALE GENOMIC DNA]</scope>
    <source>
        <strain evidence="16 17">2.12</strain>
    </source>
</reference>
<evidence type="ECO:0000256" key="5">
    <source>
        <dbReference type="ARBA" id="ARBA00022729"/>
    </source>
</evidence>
<name>A0ABV0G9U3_9BURK</name>
<evidence type="ECO:0000256" key="1">
    <source>
        <dbReference type="ARBA" id="ARBA00001947"/>
    </source>
</evidence>
<organism evidence="16 17">
    <name type="scientific">Roseateles flavus</name>
    <dbReference type="NCBI Taxonomy" id="3149041"/>
    <lineage>
        <taxon>Bacteria</taxon>
        <taxon>Pseudomonadati</taxon>
        <taxon>Pseudomonadota</taxon>
        <taxon>Betaproteobacteria</taxon>
        <taxon>Burkholderiales</taxon>
        <taxon>Sphaerotilaceae</taxon>
        <taxon>Roseateles</taxon>
    </lineage>
</organism>
<comment type="subcellular location">
    <subcellularLocation>
        <location evidence="10">Secreted</location>
    </subcellularLocation>
</comment>
<dbReference type="SUPFAM" id="SSF55486">
    <property type="entry name" value="Metalloproteases ('zincins'), catalytic domain"/>
    <property type="match status" value="1"/>
</dbReference>
<dbReference type="InterPro" id="IPR050728">
    <property type="entry name" value="Zinc_Metalloprotease_M4"/>
</dbReference>
<dbReference type="Gene3D" id="3.10.450.40">
    <property type="match status" value="1"/>
</dbReference>
<comment type="caution">
    <text evidence="16">The sequence shown here is derived from an EMBL/GenBank/DDBJ whole genome shotgun (WGS) entry which is preliminary data.</text>
</comment>
<evidence type="ECO:0000259" key="11">
    <source>
        <dbReference type="Pfam" id="PF01447"/>
    </source>
</evidence>
<evidence type="ECO:0000256" key="2">
    <source>
        <dbReference type="ARBA" id="ARBA00009388"/>
    </source>
</evidence>
<dbReference type="Pfam" id="PF02868">
    <property type="entry name" value="Peptidase_M4_C"/>
    <property type="match status" value="1"/>
</dbReference>
<keyword evidence="6 10" id="KW-0378">Hydrolase</keyword>
<feature type="domain" description="Peptidase M4" evidence="11">
    <location>
        <begin position="213"/>
        <end position="353"/>
    </location>
</feature>
<dbReference type="InterPro" id="IPR007280">
    <property type="entry name" value="Peptidase_C_arc/bac"/>
</dbReference>
<evidence type="ECO:0000256" key="3">
    <source>
        <dbReference type="ARBA" id="ARBA00022670"/>
    </source>
</evidence>
<comment type="similarity">
    <text evidence="2 10">Belongs to the peptidase M4 family.</text>
</comment>
<keyword evidence="4" id="KW-0479">Metal-binding</keyword>
<dbReference type="InterPro" id="IPR027268">
    <property type="entry name" value="Peptidase_M4/M1_CTD_sf"/>
</dbReference>
<dbReference type="RefSeq" id="WP_347606087.1">
    <property type="nucleotide sequence ID" value="NZ_JBDPZC010000001.1"/>
</dbReference>
<evidence type="ECO:0000256" key="4">
    <source>
        <dbReference type="ARBA" id="ARBA00022723"/>
    </source>
</evidence>
<feature type="chain" id="PRO_5044965112" description="Neutral metalloproteinase" evidence="10">
    <location>
        <begin position="27"/>
        <end position="610"/>
    </location>
</feature>
<proteinExistence type="inferred from homology"/>
<dbReference type="InterPro" id="IPR001570">
    <property type="entry name" value="Peptidase_M4_C_domain"/>
</dbReference>
<keyword evidence="8 10" id="KW-0482">Metalloprotease</keyword>
<comment type="cofactor">
    <cofactor evidence="1 10">
        <name>Zn(2+)</name>
        <dbReference type="ChEBI" id="CHEBI:29105"/>
    </cofactor>
</comment>
<keyword evidence="3 10" id="KW-0645">Protease</keyword>
<dbReference type="PRINTS" id="PR00730">
    <property type="entry name" value="THERMOLYSIN"/>
</dbReference>
<feature type="domain" description="Peptidase M4 C-terminal" evidence="12">
    <location>
        <begin position="356"/>
        <end position="500"/>
    </location>
</feature>
<dbReference type="InterPro" id="IPR025711">
    <property type="entry name" value="PepSY"/>
</dbReference>
<dbReference type="InterPro" id="IPR013856">
    <property type="entry name" value="Peptidase_M4_domain"/>
</dbReference>
<feature type="domain" description="FTP" evidence="15">
    <location>
        <begin position="63"/>
        <end position="110"/>
    </location>
</feature>
<protein>
    <recommendedName>
        <fullName evidence="10">Neutral metalloproteinase</fullName>
        <ecNumber evidence="10">3.4.24.-</ecNumber>
    </recommendedName>
</protein>
<evidence type="ECO:0000313" key="16">
    <source>
        <dbReference type="EMBL" id="MEO3711807.1"/>
    </source>
</evidence>
<sequence>MSKQMKTALKGAFALAAVTLAVQAMAADREELNLQVSNGGQNALRTSSNGQSNAAAALGLAADELKSVASKTYASGRVVTRHQQMFQGVPVWGEAIVEHNDGATSSFSGARIRNITNDLAHGRPTLNQNAILAQLKAQARANGQTENEQAKLYVKLDDSGKARLVYHVSFLTGHAVGKPERPNFLVDANTGEVLQQWEGIHHANGTGPGGNQKTGQYEYGTTAGKGYLDVTQSGSTCSLNSTNVATVNLNGGTSGTTPHSFTCPRNTVKAINGAFSPMNDAHYFGNVIFNMYTQWLGVRPISQKLLMKVHYSSSYENAFWDGSAMHFGDGASTFYPLVSLDVASHEVSHGFTEQNSGLVYSGMSGGMNEAFSDMAGEAAEYYMKGSNDWKVGYEIFKGTGALRYMDDPTKDGRSIDNASKYTSGLDVHYSSGVYNKAFYLLATKAGWNTRKAFEVFADANRLYWTANSTFNAGACGVEKAATSRGYTTADVTAAFSAVGVSCSGTGTTATPLTNNVAVTGISLSTGASKLYSIVVPAGKASLTIKLSGGTGDGDIYARMTTAPTTTSYTKKSDGSTNTETITFTSPAAGTYYILVNAYSTVSSTSLKATY</sequence>
<dbReference type="Pfam" id="PF07504">
    <property type="entry name" value="FTP"/>
    <property type="match status" value="1"/>
</dbReference>